<evidence type="ECO:0000256" key="6">
    <source>
        <dbReference type="ARBA" id="ARBA00022692"/>
    </source>
</evidence>
<protein>
    <recommendedName>
        <fullName evidence="4">RING-type E3 ubiquitin transferase</fullName>
        <ecNumber evidence="4">2.3.2.27</ecNumber>
    </recommendedName>
</protein>
<evidence type="ECO:0000256" key="10">
    <source>
        <dbReference type="ARBA" id="ARBA00022786"/>
    </source>
</evidence>
<keyword evidence="11" id="KW-0862">Zinc</keyword>
<dbReference type="InterPro" id="IPR001841">
    <property type="entry name" value="Znf_RING"/>
</dbReference>
<name>A0A4Y7LIP9_PAPSO</name>
<sequence>MGASIIIFLFFLFCFLCLPHFIVSSSGNCLNNQCSKEAPGIAFPFRLKGRQAERCGYPGYDLTCDNMNRTILELPFSGRFVVKDIKYGGTDHEILLHDPDDFLPRRLLNQLNLSGTPFIGYKYQNYSFFSCRSDTLSSSFDSGRDISCLSNTAHKVFATSSIGYGRLWSNVNCTLIATIQVPVKFISNAYDDYPRFYYETVLELTWNWKKPWCKKNCDDKDSNFPSYGGRLDVLSGGKTFPIAIGIIIPTVIVVAICYIVSRIRGFCFGAGNIESTNSSQLVTITTGLDEFAIQSFPTIVLGESGRLPDPANNICVICLSEYQPKEKVKILPSCSHCFHSACINDWLHLNSTCPVCRISPVL</sequence>
<evidence type="ECO:0000256" key="15">
    <source>
        <dbReference type="PROSITE-ProRule" id="PRU00175"/>
    </source>
</evidence>
<dbReference type="Proteomes" id="UP000316621">
    <property type="component" value="Chromosome 11"/>
</dbReference>
<keyword evidence="20" id="KW-1185">Reference proteome</keyword>
<dbReference type="OrthoDB" id="8062037at2759"/>
<dbReference type="PANTHER" id="PTHR46279:SF9">
    <property type="entry name" value="OS01G0116300 PROTEIN"/>
    <property type="match status" value="1"/>
</dbReference>
<evidence type="ECO:0000313" key="20">
    <source>
        <dbReference type="Proteomes" id="UP000316621"/>
    </source>
</evidence>
<dbReference type="InterPro" id="IPR025287">
    <property type="entry name" value="WAK_GUB"/>
</dbReference>
<reference evidence="19 20" key="1">
    <citation type="journal article" date="2018" name="Science">
        <title>The opium poppy genome and morphinan production.</title>
        <authorList>
            <person name="Guo L."/>
            <person name="Winzer T."/>
            <person name="Yang X."/>
            <person name="Li Y."/>
            <person name="Ning Z."/>
            <person name="He Z."/>
            <person name="Teodor R."/>
            <person name="Lu Y."/>
            <person name="Bowser T.A."/>
            <person name="Graham I.A."/>
            <person name="Ye K."/>
        </authorList>
    </citation>
    <scope>NUCLEOTIDE SEQUENCE [LARGE SCALE GENOMIC DNA]</scope>
    <source>
        <strain evidence="20">cv. HN1</strain>
        <tissue evidence="19">Leaves</tissue>
    </source>
</reference>
<dbReference type="GO" id="GO:0030247">
    <property type="term" value="F:polysaccharide binding"/>
    <property type="evidence" value="ECO:0007669"/>
    <property type="project" value="InterPro"/>
</dbReference>
<accession>A0A4Y7LIP9</accession>
<keyword evidence="8 17" id="KW-0732">Signal</keyword>
<evidence type="ECO:0000256" key="16">
    <source>
        <dbReference type="SAM" id="Phobius"/>
    </source>
</evidence>
<evidence type="ECO:0000256" key="14">
    <source>
        <dbReference type="ARBA" id="ARBA00024209"/>
    </source>
</evidence>
<proteinExistence type="inferred from homology"/>
<comment type="subcellular location">
    <subcellularLocation>
        <location evidence="2">Membrane</location>
        <topology evidence="2">Single-pass membrane protein</topology>
    </subcellularLocation>
</comment>
<keyword evidence="13 16" id="KW-0472">Membrane</keyword>
<dbReference type="EMBL" id="CM010725">
    <property type="protein sequence ID" value="RZC84827.1"/>
    <property type="molecule type" value="Genomic_DNA"/>
</dbReference>
<dbReference type="PROSITE" id="PS50089">
    <property type="entry name" value="ZF_RING_2"/>
    <property type="match status" value="1"/>
</dbReference>
<dbReference type="Pfam" id="PF13947">
    <property type="entry name" value="GUB_WAK_bind"/>
    <property type="match status" value="1"/>
</dbReference>
<keyword evidence="9 15" id="KW-0863">Zinc-finger</keyword>
<feature type="transmembrane region" description="Helical" evidence="16">
    <location>
        <begin position="240"/>
        <end position="260"/>
    </location>
</feature>
<keyword evidence="5" id="KW-0808">Transferase</keyword>
<dbReference type="SUPFAM" id="SSF57850">
    <property type="entry name" value="RING/U-box"/>
    <property type="match status" value="1"/>
</dbReference>
<comment type="pathway">
    <text evidence="3">Protein modification; protein ubiquitination.</text>
</comment>
<evidence type="ECO:0000256" key="4">
    <source>
        <dbReference type="ARBA" id="ARBA00012483"/>
    </source>
</evidence>
<dbReference type="CDD" id="cd16461">
    <property type="entry name" value="RING-H2_EL5-like"/>
    <property type="match status" value="1"/>
</dbReference>
<dbReference type="OMA" id="DPANNIC"/>
<evidence type="ECO:0000259" key="18">
    <source>
        <dbReference type="PROSITE" id="PS50089"/>
    </source>
</evidence>
<dbReference type="SMART" id="SM00184">
    <property type="entry name" value="RING"/>
    <property type="match status" value="1"/>
</dbReference>
<organism evidence="19 20">
    <name type="scientific">Papaver somniferum</name>
    <name type="common">Opium poppy</name>
    <dbReference type="NCBI Taxonomy" id="3469"/>
    <lineage>
        <taxon>Eukaryota</taxon>
        <taxon>Viridiplantae</taxon>
        <taxon>Streptophyta</taxon>
        <taxon>Embryophyta</taxon>
        <taxon>Tracheophyta</taxon>
        <taxon>Spermatophyta</taxon>
        <taxon>Magnoliopsida</taxon>
        <taxon>Ranunculales</taxon>
        <taxon>Papaveraceae</taxon>
        <taxon>Papaveroideae</taxon>
        <taxon>Papaver</taxon>
    </lineage>
</organism>
<dbReference type="InterPro" id="IPR046948">
    <property type="entry name" value="ATL20-22-like"/>
</dbReference>
<feature type="chain" id="PRO_5021491358" description="RING-type E3 ubiquitin transferase" evidence="17">
    <location>
        <begin position="25"/>
        <end position="362"/>
    </location>
</feature>
<comment type="similarity">
    <text evidence="14">Belongs to the RING-type zinc finger family. ATL subfamily.</text>
</comment>
<evidence type="ECO:0000256" key="3">
    <source>
        <dbReference type="ARBA" id="ARBA00004906"/>
    </source>
</evidence>
<dbReference type="AlphaFoldDB" id="A0A4Y7LIP9"/>
<dbReference type="GO" id="GO:0061630">
    <property type="term" value="F:ubiquitin protein ligase activity"/>
    <property type="evidence" value="ECO:0007669"/>
    <property type="project" value="UniProtKB-EC"/>
</dbReference>
<evidence type="ECO:0000256" key="13">
    <source>
        <dbReference type="ARBA" id="ARBA00023136"/>
    </source>
</evidence>
<dbReference type="Pfam" id="PF13639">
    <property type="entry name" value="zf-RING_2"/>
    <property type="match status" value="1"/>
</dbReference>
<evidence type="ECO:0000256" key="2">
    <source>
        <dbReference type="ARBA" id="ARBA00004167"/>
    </source>
</evidence>
<keyword evidence="7" id="KW-0479">Metal-binding</keyword>
<dbReference type="GO" id="GO:0016020">
    <property type="term" value="C:membrane"/>
    <property type="evidence" value="ECO:0007669"/>
    <property type="project" value="UniProtKB-SubCell"/>
</dbReference>
<keyword evidence="12 16" id="KW-1133">Transmembrane helix</keyword>
<gene>
    <name evidence="19" type="ORF">C5167_047605</name>
</gene>
<feature type="signal peptide" evidence="17">
    <location>
        <begin position="1"/>
        <end position="24"/>
    </location>
</feature>
<evidence type="ECO:0000256" key="11">
    <source>
        <dbReference type="ARBA" id="ARBA00022833"/>
    </source>
</evidence>
<evidence type="ECO:0000256" key="8">
    <source>
        <dbReference type="ARBA" id="ARBA00022729"/>
    </source>
</evidence>
<evidence type="ECO:0000256" key="7">
    <source>
        <dbReference type="ARBA" id="ARBA00022723"/>
    </source>
</evidence>
<evidence type="ECO:0000256" key="9">
    <source>
        <dbReference type="ARBA" id="ARBA00022771"/>
    </source>
</evidence>
<dbReference type="Gramene" id="RZC84827">
    <property type="protein sequence ID" value="RZC84827"/>
    <property type="gene ID" value="C5167_047605"/>
</dbReference>
<dbReference type="Gene3D" id="3.30.40.10">
    <property type="entry name" value="Zinc/RING finger domain, C3HC4 (zinc finger)"/>
    <property type="match status" value="1"/>
</dbReference>
<evidence type="ECO:0000313" key="19">
    <source>
        <dbReference type="EMBL" id="RZC84827.1"/>
    </source>
</evidence>
<keyword evidence="6 16" id="KW-0812">Transmembrane</keyword>
<evidence type="ECO:0000256" key="5">
    <source>
        <dbReference type="ARBA" id="ARBA00022679"/>
    </source>
</evidence>
<dbReference type="EC" id="2.3.2.27" evidence="4"/>
<comment type="catalytic activity">
    <reaction evidence="1">
        <text>S-ubiquitinyl-[E2 ubiquitin-conjugating enzyme]-L-cysteine + [acceptor protein]-L-lysine = [E2 ubiquitin-conjugating enzyme]-L-cysteine + N(6)-ubiquitinyl-[acceptor protein]-L-lysine.</text>
        <dbReference type="EC" id="2.3.2.27"/>
    </reaction>
</comment>
<keyword evidence="10" id="KW-0833">Ubl conjugation pathway</keyword>
<dbReference type="InterPro" id="IPR013083">
    <property type="entry name" value="Znf_RING/FYVE/PHD"/>
</dbReference>
<evidence type="ECO:0000256" key="1">
    <source>
        <dbReference type="ARBA" id="ARBA00000900"/>
    </source>
</evidence>
<dbReference type="PANTHER" id="PTHR46279">
    <property type="entry name" value="RING/U-BOX SUPERFAMILY PROTEIN"/>
    <property type="match status" value="1"/>
</dbReference>
<evidence type="ECO:0000256" key="12">
    <source>
        <dbReference type="ARBA" id="ARBA00022989"/>
    </source>
</evidence>
<dbReference type="GO" id="GO:0008270">
    <property type="term" value="F:zinc ion binding"/>
    <property type="evidence" value="ECO:0007669"/>
    <property type="project" value="UniProtKB-KW"/>
</dbReference>
<feature type="domain" description="RING-type" evidence="18">
    <location>
        <begin position="315"/>
        <end position="357"/>
    </location>
</feature>
<evidence type="ECO:0000256" key="17">
    <source>
        <dbReference type="SAM" id="SignalP"/>
    </source>
</evidence>